<dbReference type="InterPro" id="IPR003599">
    <property type="entry name" value="Ig_sub"/>
</dbReference>
<feature type="domain" description="Ig-like" evidence="3">
    <location>
        <begin position="37"/>
        <end position="124"/>
    </location>
</feature>
<proteinExistence type="predicted"/>
<dbReference type="Ensembl" id="ENSPRET00000000774.1">
    <property type="protein sequence ID" value="ENSPREP00000000743.1"/>
    <property type="gene ID" value="ENSPREG00000000558.1"/>
</dbReference>
<reference evidence="5" key="1">
    <citation type="submission" date="2013-11" db="EMBL/GenBank/DDBJ databases">
        <title>The genomic landscape of the Guanapo guppy.</title>
        <authorList>
            <person name="Kuenstner A."/>
            <person name="Dreyer C."/>
        </authorList>
    </citation>
    <scope>NUCLEOTIDE SEQUENCE</scope>
    <source>
        <strain evidence="5">Guanapo</strain>
    </source>
</reference>
<accession>A0A3P9MTR5</accession>
<protein>
    <recommendedName>
        <fullName evidence="3">Ig-like domain-containing protein</fullName>
    </recommendedName>
</protein>
<organism evidence="4 5">
    <name type="scientific">Poecilia reticulata</name>
    <name type="common">Guppy</name>
    <name type="synonym">Acanthophacelus reticulatus</name>
    <dbReference type="NCBI Taxonomy" id="8081"/>
    <lineage>
        <taxon>Eukaryota</taxon>
        <taxon>Metazoa</taxon>
        <taxon>Chordata</taxon>
        <taxon>Craniata</taxon>
        <taxon>Vertebrata</taxon>
        <taxon>Euteleostomi</taxon>
        <taxon>Actinopterygii</taxon>
        <taxon>Neopterygii</taxon>
        <taxon>Teleostei</taxon>
        <taxon>Neoteleostei</taxon>
        <taxon>Acanthomorphata</taxon>
        <taxon>Ovalentaria</taxon>
        <taxon>Atherinomorphae</taxon>
        <taxon>Cyprinodontiformes</taxon>
        <taxon>Poeciliidae</taxon>
        <taxon>Poeciliinae</taxon>
        <taxon>Poecilia</taxon>
    </lineage>
</organism>
<dbReference type="InterPro" id="IPR039257">
    <property type="entry name" value="BTLA"/>
</dbReference>
<dbReference type="GO" id="GO:0002768">
    <property type="term" value="P:immune response-regulating cell surface receptor signaling pathway"/>
    <property type="evidence" value="ECO:0007669"/>
    <property type="project" value="InterPro"/>
</dbReference>
<feature type="chain" id="PRO_5017983613" description="Ig-like domain-containing protein" evidence="2">
    <location>
        <begin position="23"/>
        <end position="294"/>
    </location>
</feature>
<dbReference type="OMA" id="NEDYATY"/>
<dbReference type="InterPro" id="IPR007110">
    <property type="entry name" value="Ig-like_dom"/>
</dbReference>
<feature type="signal peptide" evidence="2">
    <location>
        <begin position="1"/>
        <end position="22"/>
    </location>
</feature>
<dbReference type="InterPro" id="IPR036179">
    <property type="entry name" value="Ig-like_dom_sf"/>
</dbReference>
<sequence>MQLLVIWCAVLICLCRDNKVSSCDVTAKVRRGATKRVSPGENLTVKCPVKHCGESLSIIWFKFSNTGNWKNISDTENIRITQKHDKENLISYLSFEQVSINDDGLYRCASGHSNEFTSHHINISVSELNKGVENPDDDEVGSDSIGDDRSWLSVFLICITVVFLIAAAIVLILVFFQGWKRTWTRYNKHQEQEISLHMIPELPKASAPSPPGLRTHFSVLNDIYSTRQPERTASASPALGLTGSQLAVTYTTVKTEAPNSEVYAVINHLQRGTTVRNYTCEQDSKTNYAVINVT</sequence>
<evidence type="ECO:0000256" key="2">
    <source>
        <dbReference type="SAM" id="SignalP"/>
    </source>
</evidence>
<dbReference type="PROSITE" id="PS50835">
    <property type="entry name" value="IG_LIKE"/>
    <property type="match status" value="1"/>
</dbReference>
<dbReference type="Gene3D" id="2.60.40.10">
    <property type="entry name" value="Immunoglobulins"/>
    <property type="match status" value="1"/>
</dbReference>
<dbReference type="SUPFAM" id="SSF48726">
    <property type="entry name" value="Immunoglobulin"/>
    <property type="match status" value="1"/>
</dbReference>
<name>A0A3P9MTR5_POERE</name>
<dbReference type="PANTHER" id="PTHR37996:SF1">
    <property type="entry name" value="B- AND T-LYMPHOCYTE ATTENUATOR"/>
    <property type="match status" value="1"/>
</dbReference>
<reference evidence="4" key="3">
    <citation type="submission" date="2025-09" db="UniProtKB">
        <authorList>
            <consortium name="Ensembl"/>
        </authorList>
    </citation>
    <scope>IDENTIFICATION</scope>
    <source>
        <strain evidence="4">Guanapo</strain>
    </source>
</reference>
<dbReference type="SMART" id="SM00409">
    <property type="entry name" value="IG"/>
    <property type="match status" value="1"/>
</dbReference>
<keyword evidence="1" id="KW-1133">Transmembrane helix</keyword>
<keyword evidence="1" id="KW-0812">Transmembrane</keyword>
<evidence type="ECO:0000259" key="3">
    <source>
        <dbReference type="PROSITE" id="PS50835"/>
    </source>
</evidence>
<dbReference type="AlphaFoldDB" id="A0A3P9MTR5"/>
<keyword evidence="5" id="KW-1185">Reference proteome</keyword>
<dbReference type="Proteomes" id="UP000242638">
    <property type="component" value="Unassembled WGS sequence"/>
</dbReference>
<dbReference type="InterPro" id="IPR013783">
    <property type="entry name" value="Ig-like_fold"/>
</dbReference>
<keyword evidence="1" id="KW-0472">Membrane</keyword>
<evidence type="ECO:0000313" key="5">
    <source>
        <dbReference type="Proteomes" id="UP000242638"/>
    </source>
</evidence>
<evidence type="ECO:0000313" key="4">
    <source>
        <dbReference type="Ensembl" id="ENSPREP00000000743.1"/>
    </source>
</evidence>
<keyword evidence="2" id="KW-0732">Signal</keyword>
<dbReference type="PANTHER" id="PTHR37996">
    <property type="entry name" value="B- AND T-LYMPHOCYTE ATTENUATOR"/>
    <property type="match status" value="1"/>
</dbReference>
<reference evidence="4" key="2">
    <citation type="submission" date="2025-08" db="UniProtKB">
        <authorList>
            <consortium name="Ensembl"/>
        </authorList>
    </citation>
    <scope>IDENTIFICATION</scope>
    <source>
        <strain evidence="4">Guanapo</strain>
    </source>
</reference>
<evidence type="ECO:0000256" key="1">
    <source>
        <dbReference type="SAM" id="Phobius"/>
    </source>
</evidence>
<dbReference type="GO" id="GO:0005886">
    <property type="term" value="C:plasma membrane"/>
    <property type="evidence" value="ECO:0007669"/>
    <property type="project" value="InterPro"/>
</dbReference>
<feature type="transmembrane region" description="Helical" evidence="1">
    <location>
        <begin position="151"/>
        <end position="176"/>
    </location>
</feature>
<dbReference type="GO" id="GO:0038023">
    <property type="term" value="F:signaling receptor activity"/>
    <property type="evidence" value="ECO:0007669"/>
    <property type="project" value="InterPro"/>
</dbReference>
<dbReference type="GeneTree" id="ENSGT00940000175333"/>